<reference evidence="2" key="2">
    <citation type="journal article" date="2014" name="ISME J.">
        <title>Microbial stratification in low pH oxic and suboxic macroscopic growths along an acid mine drainage.</title>
        <authorList>
            <person name="Mendez-Garcia C."/>
            <person name="Mesa V."/>
            <person name="Sprenger R.R."/>
            <person name="Richter M."/>
            <person name="Diez M.S."/>
            <person name="Solano J."/>
            <person name="Bargiela R."/>
            <person name="Golyshina O.V."/>
            <person name="Manteca A."/>
            <person name="Ramos J.L."/>
            <person name="Gallego J.R."/>
            <person name="Llorente I."/>
            <person name="Martins Dos Santos V.A."/>
            <person name="Jensen O.N."/>
            <person name="Pelaez A.I."/>
            <person name="Sanchez J."/>
            <person name="Ferrer M."/>
        </authorList>
    </citation>
    <scope>NUCLEOTIDE SEQUENCE</scope>
</reference>
<dbReference type="Gene3D" id="3.90.180.10">
    <property type="entry name" value="Medium-chain alcohol dehydrogenases, catalytic domain"/>
    <property type="match status" value="1"/>
</dbReference>
<dbReference type="SMART" id="SM00829">
    <property type="entry name" value="PKS_ER"/>
    <property type="match status" value="1"/>
</dbReference>
<dbReference type="SUPFAM" id="SSF50129">
    <property type="entry name" value="GroES-like"/>
    <property type="match status" value="1"/>
</dbReference>
<evidence type="ECO:0000259" key="1">
    <source>
        <dbReference type="SMART" id="SM00829"/>
    </source>
</evidence>
<dbReference type="InterPro" id="IPR013154">
    <property type="entry name" value="ADH-like_N"/>
</dbReference>
<evidence type="ECO:0000313" key="2">
    <source>
        <dbReference type="EMBL" id="EQD76445.1"/>
    </source>
</evidence>
<comment type="caution">
    <text evidence="2">The sequence shown here is derived from an EMBL/GenBank/DDBJ whole genome shotgun (WGS) entry which is preliminary data.</text>
</comment>
<dbReference type="Gene3D" id="3.40.50.720">
    <property type="entry name" value="NAD(P)-binding Rossmann-like Domain"/>
    <property type="match status" value="1"/>
</dbReference>
<dbReference type="PANTHER" id="PTHR43677:SF1">
    <property type="entry name" value="ACRYLYL-COA REDUCTASE ACUI-RELATED"/>
    <property type="match status" value="1"/>
</dbReference>
<dbReference type="InterPro" id="IPR011032">
    <property type="entry name" value="GroES-like_sf"/>
</dbReference>
<dbReference type="InterPro" id="IPR036291">
    <property type="entry name" value="NAD(P)-bd_dom_sf"/>
</dbReference>
<dbReference type="InterPro" id="IPR014188">
    <property type="entry name" value="Acrylyl-CoA_reductase_AcuI"/>
</dbReference>
<proteinExistence type="predicted"/>
<accession>T1D1Y2</accession>
<dbReference type="InterPro" id="IPR020843">
    <property type="entry name" value="ER"/>
</dbReference>
<dbReference type="CDD" id="cd05280">
    <property type="entry name" value="MDR_yhdh_yhfp"/>
    <property type="match status" value="1"/>
</dbReference>
<dbReference type="NCBIfam" id="TIGR02823">
    <property type="entry name" value="oxido_YhdH"/>
    <property type="match status" value="1"/>
</dbReference>
<reference evidence="2" key="1">
    <citation type="submission" date="2013-08" db="EMBL/GenBank/DDBJ databases">
        <authorList>
            <person name="Mendez C."/>
            <person name="Richter M."/>
            <person name="Ferrer M."/>
            <person name="Sanchez J."/>
        </authorList>
    </citation>
    <scope>NUCLEOTIDE SEQUENCE</scope>
</reference>
<dbReference type="GO" id="GO:0043957">
    <property type="term" value="F:acryloyl-CoA reductase (NADPH) activity"/>
    <property type="evidence" value="ECO:0007669"/>
    <property type="project" value="TreeGrafter"/>
</dbReference>
<dbReference type="SUPFAM" id="SSF51735">
    <property type="entry name" value="NAD(P)-binding Rossmann-fold domains"/>
    <property type="match status" value="1"/>
</dbReference>
<dbReference type="PANTHER" id="PTHR43677">
    <property type="entry name" value="SHORT-CHAIN DEHYDROGENASE/REDUCTASE"/>
    <property type="match status" value="1"/>
</dbReference>
<dbReference type="EMBL" id="AUZY01001054">
    <property type="protein sequence ID" value="EQD76445.1"/>
    <property type="molecule type" value="Genomic_DNA"/>
</dbReference>
<dbReference type="Pfam" id="PF08240">
    <property type="entry name" value="ADH_N"/>
    <property type="match status" value="1"/>
</dbReference>
<organism evidence="2">
    <name type="scientific">mine drainage metagenome</name>
    <dbReference type="NCBI Taxonomy" id="410659"/>
    <lineage>
        <taxon>unclassified sequences</taxon>
        <taxon>metagenomes</taxon>
        <taxon>ecological metagenomes</taxon>
    </lineage>
</organism>
<sequence>MRLIQTDAGVRMELGEVRWDDLDPGPIGIRVHYSSVNYKDALAATGTGKILRRPEVIGGLDLSGEVIVSEDPDFPCGSQVVAVGGGLGESRDGGFSEYARLPADLLVRLDPGFGTRAAMQIGTAGFTALLAIRRLQALGIRPEDGPLVVSGATGGVGSFAINLLDGMGYAVSALTHKSGCEAYLQAIGAQAILGLEDWSPTGPPLLSARWAGGIDNVGGAELSWMIRSTRRGGAIASVGMAASPELRVTVFPFILRGVSLIGINSTEVEVGVRRALWHDLAHDAYPQAIDRIAPHQIPLAALPTAFGDWIASRVVGRVVVAVAEERSLDSGVKSS</sequence>
<dbReference type="InterPro" id="IPR051397">
    <property type="entry name" value="Zn-ADH-like_protein"/>
</dbReference>
<name>T1D1Y2_9ZZZZ</name>
<feature type="domain" description="Enoyl reductase (ER)" evidence="1">
    <location>
        <begin position="9"/>
        <end position="320"/>
    </location>
</feature>
<protein>
    <submittedName>
        <fullName evidence="2">Quinone oxidoreductase, YhdH/YhfP family</fullName>
    </submittedName>
</protein>
<dbReference type="AlphaFoldDB" id="T1D1Y2"/>
<gene>
    <name evidence="2" type="ORF">B1B_01667</name>
</gene>